<sequence length="288" mass="31204">MKVGVIGTGLMGRPMAVKLQQAGYEVIAYNRSAEKLQPLADVGIAIASSPLEVLSSSECTVLMLTDRAAIAETILSQAAISGLSGRTIIQMGTIAPEDSKEIAREVVEAGGNYLEAPVLGSIPQVKDGTLLLMVGASKDEFQRWLPLLQTFGPEPLYLGPVGSGAMVKLAMNQLIGSLTTAFALSLHVIQQEGIDIEAFMQLLRQSALYAPTFDKKLQRMLDSNYSNPNFPVKHLLKDSNLFLRVAEQMQLDASLISGVTQVLQTACDRGYMDEDYSALFEGVFIREF</sequence>
<keyword evidence="3" id="KW-0520">NAD</keyword>
<protein>
    <submittedName>
        <fullName evidence="6">NAD(P)-dependent oxidoreductase</fullName>
    </submittedName>
</protein>
<feature type="domain" description="3-hydroxyisobutyrate dehydrogenase-like NAD-binding" evidence="5">
    <location>
        <begin position="162"/>
        <end position="279"/>
    </location>
</feature>
<dbReference type="Gene3D" id="1.10.1040.10">
    <property type="entry name" value="N-(1-d-carboxylethyl)-l-norvaline Dehydrogenase, domain 2"/>
    <property type="match status" value="1"/>
</dbReference>
<organism evidence="6 7">
    <name type="scientific">Roseofilum casamattae BLCC-M143</name>
    <dbReference type="NCBI Taxonomy" id="3022442"/>
    <lineage>
        <taxon>Bacteria</taxon>
        <taxon>Bacillati</taxon>
        <taxon>Cyanobacteriota</taxon>
        <taxon>Cyanophyceae</taxon>
        <taxon>Desertifilales</taxon>
        <taxon>Desertifilaceae</taxon>
        <taxon>Roseofilum</taxon>
        <taxon>Roseofilum casamattae</taxon>
    </lineage>
</organism>
<dbReference type="InterPro" id="IPR029154">
    <property type="entry name" value="HIBADH-like_NADP-bd"/>
</dbReference>
<dbReference type="InterPro" id="IPR013328">
    <property type="entry name" value="6PGD_dom2"/>
</dbReference>
<dbReference type="SUPFAM" id="SSF51735">
    <property type="entry name" value="NAD(P)-binding Rossmann-fold domains"/>
    <property type="match status" value="1"/>
</dbReference>
<evidence type="ECO:0000313" key="6">
    <source>
        <dbReference type="EMBL" id="MDJ1184679.1"/>
    </source>
</evidence>
<accession>A0ABT7BZP3</accession>
<dbReference type="InterPro" id="IPR015815">
    <property type="entry name" value="HIBADH-related"/>
</dbReference>
<gene>
    <name evidence="6" type="ORF">PMH09_15940</name>
</gene>
<evidence type="ECO:0000256" key="2">
    <source>
        <dbReference type="ARBA" id="ARBA00023002"/>
    </source>
</evidence>
<reference evidence="6 7" key="1">
    <citation type="submission" date="2023-01" db="EMBL/GenBank/DDBJ databases">
        <title>Novel diversity within Roseofilum (Cyanobacteria; Desertifilaceae) from marine benthic mats with descriptions of four novel species.</title>
        <authorList>
            <person name="Wang Y."/>
            <person name="Berthold D.E."/>
            <person name="Hu J."/>
            <person name="Lefler F.W."/>
            <person name="Laughinghouse H.D. IV."/>
        </authorList>
    </citation>
    <scope>NUCLEOTIDE SEQUENCE [LARGE SCALE GENOMIC DNA]</scope>
    <source>
        <strain evidence="6 7">BLCC-M143</strain>
    </source>
</reference>
<dbReference type="PANTHER" id="PTHR43580">
    <property type="entry name" value="OXIDOREDUCTASE GLYR1-RELATED"/>
    <property type="match status" value="1"/>
</dbReference>
<dbReference type="PIRSF" id="PIRSF000103">
    <property type="entry name" value="HIBADH"/>
    <property type="match status" value="1"/>
</dbReference>
<dbReference type="InterPro" id="IPR051265">
    <property type="entry name" value="HIBADH-related_NP60_sf"/>
</dbReference>
<keyword evidence="2" id="KW-0560">Oxidoreductase</keyword>
<proteinExistence type="inferred from homology"/>
<dbReference type="InterPro" id="IPR036291">
    <property type="entry name" value="NAD(P)-bd_dom_sf"/>
</dbReference>
<evidence type="ECO:0000259" key="5">
    <source>
        <dbReference type="Pfam" id="PF14833"/>
    </source>
</evidence>
<evidence type="ECO:0000256" key="1">
    <source>
        <dbReference type="ARBA" id="ARBA00009080"/>
    </source>
</evidence>
<dbReference type="Gene3D" id="3.40.50.720">
    <property type="entry name" value="NAD(P)-binding Rossmann-like Domain"/>
    <property type="match status" value="1"/>
</dbReference>
<dbReference type="Pfam" id="PF14833">
    <property type="entry name" value="NAD_binding_11"/>
    <property type="match status" value="1"/>
</dbReference>
<keyword evidence="7" id="KW-1185">Reference proteome</keyword>
<evidence type="ECO:0000313" key="7">
    <source>
        <dbReference type="Proteomes" id="UP001232992"/>
    </source>
</evidence>
<name>A0ABT7BZP3_9CYAN</name>
<feature type="domain" description="6-phosphogluconate dehydrogenase NADP-binding" evidence="4">
    <location>
        <begin position="2"/>
        <end position="155"/>
    </location>
</feature>
<dbReference type="Proteomes" id="UP001232992">
    <property type="component" value="Unassembled WGS sequence"/>
</dbReference>
<dbReference type="Pfam" id="PF03446">
    <property type="entry name" value="NAD_binding_2"/>
    <property type="match status" value="1"/>
</dbReference>
<evidence type="ECO:0000259" key="4">
    <source>
        <dbReference type="Pfam" id="PF03446"/>
    </source>
</evidence>
<dbReference type="EMBL" id="JAQOSQ010000018">
    <property type="protein sequence ID" value="MDJ1184679.1"/>
    <property type="molecule type" value="Genomic_DNA"/>
</dbReference>
<dbReference type="SUPFAM" id="SSF48179">
    <property type="entry name" value="6-phosphogluconate dehydrogenase C-terminal domain-like"/>
    <property type="match status" value="1"/>
</dbReference>
<dbReference type="PANTHER" id="PTHR43580:SF9">
    <property type="entry name" value="GLYOXYLATE_SUCCINIC SEMIALDEHYDE REDUCTASE 1"/>
    <property type="match status" value="1"/>
</dbReference>
<comment type="caution">
    <text evidence="6">The sequence shown here is derived from an EMBL/GenBank/DDBJ whole genome shotgun (WGS) entry which is preliminary data.</text>
</comment>
<dbReference type="InterPro" id="IPR006115">
    <property type="entry name" value="6PGDH_NADP-bd"/>
</dbReference>
<dbReference type="RefSeq" id="WP_283759333.1">
    <property type="nucleotide sequence ID" value="NZ_JAQOSQ010000018.1"/>
</dbReference>
<comment type="similarity">
    <text evidence="1">Belongs to the HIBADH-related family.</text>
</comment>
<evidence type="ECO:0000256" key="3">
    <source>
        <dbReference type="ARBA" id="ARBA00023027"/>
    </source>
</evidence>
<dbReference type="InterPro" id="IPR008927">
    <property type="entry name" value="6-PGluconate_DH-like_C_sf"/>
</dbReference>